<dbReference type="Proteomes" id="UP001209540">
    <property type="component" value="Unassembled WGS sequence"/>
</dbReference>
<dbReference type="PANTHER" id="PTHR42107:SF1">
    <property type="entry name" value="WHIM1 DOMAIN-CONTAINING PROTEIN"/>
    <property type="match status" value="1"/>
</dbReference>
<gene>
    <name evidence="1" type="ORF">BDA99DRAFT_512727</name>
</gene>
<accession>A0AAD5JYQ3</accession>
<name>A0AAD5JYQ3_9FUNG</name>
<dbReference type="EMBL" id="JAIXMP010000016">
    <property type="protein sequence ID" value="KAI9260638.1"/>
    <property type="molecule type" value="Genomic_DNA"/>
</dbReference>
<reference evidence="1" key="1">
    <citation type="journal article" date="2022" name="IScience">
        <title>Evolution of zygomycete secretomes and the origins of terrestrial fungal ecologies.</title>
        <authorList>
            <person name="Chang Y."/>
            <person name="Wang Y."/>
            <person name="Mondo S."/>
            <person name="Ahrendt S."/>
            <person name="Andreopoulos W."/>
            <person name="Barry K."/>
            <person name="Beard J."/>
            <person name="Benny G.L."/>
            <person name="Blankenship S."/>
            <person name="Bonito G."/>
            <person name="Cuomo C."/>
            <person name="Desiro A."/>
            <person name="Gervers K.A."/>
            <person name="Hundley H."/>
            <person name="Kuo A."/>
            <person name="LaButti K."/>
            <person name="Lang B.F."/>
            <person name="Lipzen A."/>
            <person name="O'Donnell K."/>
            <person name="Pangilinan J."/>
            <person name="Reynolds N."/>
            <person name="Sandor L."/>
            <person name="Smith M.E."/>
            <person name="Tsang A."/>
            <person name="Grigoriev I.V."/>
            <person name="Stajich J.E."/>
            <person name="Spatafora J.W."/>
        </authorList>
    </citation>
    <scope>NUCLEOTIDE SEQUENCE</scope>
    <source>
        <strain evidence="1">RSA 2281</strain>
    </source>
</reference>
<proteinExistence type="predicted"/>
<reference evidence="1" key="2">
    <citation type="submission" date="2023-02" db="EMBL/GenBank/DDBJ databases">
        <authorList>
            <consortium name="DOE Joint Genome Institute"/>
            <person name="Mondo S.J."/>
            <person name="Chang Y."/>
            <person name="Wang Y."/>
            <person name="Ahrendt S."/>
            <person name="Andreopoulos W."/>
            <person name="Barry K."/>
            <person name="Beard J."/>
            <person name="Benny G.L."/>
            <person name="Blankenship S."/>
            <person name="Bonito G."/>
            <person name="Cuomo C."/>
            <person name="Desiro A."/>
            <person name="Gervers K.A."/>
            <person name="Hundley H."/>
            <person name="Kuo A."/>
            <person name="LaButti K."/>
            <person name="Lang B.F."/>
            <person name="Lipzen A."/>
            <person name="O'Donnell K."/>
            <person name="Pangilinan J."/>
            <person name="Reynolds N."/>
            <person name="Sandor L."/>
            <person name="Smith M.W."/>
            <person name="Tsang A."/>
            <person name="Grigoriev I.V."/>
            <person name="Stajich J.E."/>
            <person name="Spatafora J.W."/>
        </authorList>
    </citation>
    <scope>NUCLEOTIDE SEQUENCE</scope>
    <source>
        <strain evidence="1">RSA 2281</strain>
    </source>
</reference>
<dbReference type="PANTHER" id="PTHR42107">
    <property type="entry name" value="YALI0D24453P"/>
    <property type="match status" value="1"/>
</dbReference>
<dbReference type="AlphaFoldDB" id="A0AAD5JYQ3"/>
<comment type="caution">
    <text evidence="1">The sequence shown here is derived from an EMBL/GenBank/DDBJ whole genome shotgun (WGS) entry which is preliminary data.</text>
</comment>
<keyword evidence="2" id="KW-1185">Reference proteome</keyword>
<sequence length="195" mass="22615">MSESITTIQSSKPTHMHWEFAFVYDFVSVFRNYTDHGIHSFPDFQPEDLEQALTMETSELLDDLLSSFLSNILNRKKRLDNKHVFKELSRLINAKLQTFEINVDHNPLSQVSSFNNLSAPVKLNILHWMIEWQLQESTSIHSILDTSSKSSQMVLRTQPIGSDSEKRTYWHFGGKKKSEAALSHNSQNIYNFIHT</sequence>
<protein>
    <submittedName>
        <fullName evidence="1">Uncharacterized protein</fullName>
    </submittedName>
</protein>
<evidence type="ECO:0000313" key="2">
    <source>
        <dbReference type="Proteomes" id="UP001209540"/>
    </source>
</evidence>
<organism evidence="1 2">
    <name type="scientific">Phascolomyces articulosus</name>
    <dbReference type="NCBI Taxonomy" id="60185"/>
    <lineage>
        <taxon>Eukaryota</taxon>
        <taxon>Fungi</taxon>
        <taxon>Fungi incertae sedis</taxon>
        <taxon>Mucoromycota</taxon>
        <taxon>Mucoromycotina</taxon>
        <taxon>Mucoromycetes</taxon>
        <taxon>Mucorales</taxon>
        <taxon>Lichtheimiaceae</taxon>
        <taxon>Phascolomyces</taxon>
    </lineage>
</organism>
<evidence type="ECO:0000313" key="1">
    <source>
        <dbReference type="EMBL" id="KAI9260638.1"/>
    </source>
</evidence>